<dbReference type="GO" id="GO:0016887">
    <property type="term" value="F:ATP hydrolysis activity"/>
    <property type="evidence" value="ECO:0007669"/>
    <property type="project" value="InterPro"/>
</dbReference>
<dbReference type="SUPFAM" id="SSF50331">
    <property type="entry name" value="MOP-like"/>
    <property type="match status" value="1"/>
</dbReference>
<evidence type="ECO:0000256" key="5">
    <source>
        <dbReference type="ARBA" id="ARBA00022741"/>
    </source>
</evidence>
<keyword evidence="6" id="KW-0067">ATP-binding</keyword>
<accession>E0UEJ7</accession>
<dbReference type="PANTHER" id="PTHR42781">
    <property type="entry name" value="SPERMIDINE/PUTRESCINE IMPORT ATP-BINDING PROTEIN POTA"/>
    <property type="match status" value="1"/>
</dbReference>
<dbReference type="PROSITE" id="PS00211">
    <property type="entry name" value="ABC_TRANSPORTER_1"/>
    <property type="match status" value="1"/>
</dbReference>
<proteinExistence type="predicted"/>
<reference evidence="11" key="1">
    <citation type="journal article" date="2011" name="MBio">
        <title>Novel metabolic attributes of the genus Cyanothece, comprising a group of unicellular nitrogen-fixing Cyanobacteria.</title>
        <authorList>
            <person name="Bandyopadhyay A."/>
            <person name="Elvitigala T."/>
            <person name="Welsh E."/>
            <person name="Stockel J."/>
            <person name="Liberton M."/>
            <person name="Min H."/>
            <person name="Sherman L.A."/>
            <person name="Pakrasi H.B."/>
        </authorList>
    </citation>
    <scope>NUCLEOTIDE SEQUENCE [LARGE SCALE GENOMIC DNA]</scope>
    <source>
        <strain evidence="11">PCC 7822</strain>
    </source>
</reference>
<dbReference type="InterPro" id="IPR003439">
    <property type="entry name" value="ABC_transporter-like_ATP-bd"/>
</dbReference>
<dbReference type="InterPro" id="IPR027417">
    <property type="entry name" value="P-loop_NTPase"/>
</dbReference>
<dbReference type="GO" id="GO:0043190">
    <property type="term" value="C:ATP-binding cassette (ABC) transporter complex"/>
    <property type="evidence" value="ECO:0007669"/>
    <property type="project" value="InterPro"/>
</dbReference>
<dbReference type="InterPro" id="IPR017871">
    <property type="entry name" value="ABC_transporter-like_CS"/>
</dbReference>
<dbReference type="InterPro" id="IPR013611">
    <property type="entry name" value="Transp-assoc_OB_typ2"/>
</dbReference>
<dbReference type="Proteomes" id="UP000008206">
    <property type="component" value="Chromosome"/>
</dbReference>
<dbReference type="SUPFAM" id="SSF52540">
    <property type="entry name" value="P-loop containing nucleoside triphosphate hydrolases"/>
    <property type="match status" value="1"/>
</dbReference>
<gene>
    <name evidence="10" type="ordered locus">Cyan7822_4659</name>
</gene>
<comment type="subcellular location">
    <subcellularLocation>
        <location evidence="1">Cell inner membrane</location>
        <topology evidence="1">Peripheral membrane protein</topology>
    </subcellularLocation>
</comment>
<evidence type="ECO:0000256" key="3">
    <source>
        <dbReference type="ARBA" id="ARBA00022475"/>
    </source>
</evidence>
<dbReference type="InterPro" id="IPR050093">
    <property type="entry name" value="ABC_SmlMolc_Importer"/>
</dbReference>
<dbReference type="Gene3D" id="3.40.50.300">
    <property type="entry name" value="P-loop containing nucleotide triphosphate hydrolases"/>
    <property type="match status" value="1"/>
</dbReference>
<dbReference type="GO" id="GO:0022857">
    <property type="term" value="F:transmembrane transporter activity"/>
    <property type="evidence" value="ECO:0007669"/>
    <property type="project" value="InterPro"/>
</dbReference>
<evidence type="ECO:0000313" key="11">
    <source>
        <dbReference type="Proteomes" id="UP000008206"/>
    </source>
</evidence>
<protein>
    <submittedName>
        <fullName evidence="10">ABC transporter related protein</fullName>
    </submittedName>
</protein>
<dbReference type="EMBL" id="CP002198">
    <property type="protein sequence ID" value="ADN16565.1"/>
    <property type="molecule type" value="Genomic_DNA"/>
</dbReference>
<evidence type="ECO:0000256" key="2">
    <source>
        <dbReference type="ARBA" id="ARBA00022448"/>
    </source>
</evidence>
<evidence type="ECO:0000256" key="6">
    <source>
        <dbReference type="ARBA" id="ARBA00022840"/>
    </source>
</evidence>
<dbReference type="InterPro" id="IPR003593">
    <property type="entry name" value="AAA+_ATPase"/>
</dbReference>
<keyword evidence="8" id="KW-0472">Membrane</keyword>
<keyword evidence="3" id="KW-1003">Cell membrane</keyword>
<name>E0UEJ7_GLOV7</name>
<dbReference type="PROSITE" id="PS50893">
    <property type="entry name" value="ABC_TRANSPORTER_2"/>
    <property type="match status" value="1"/>
</dbReference>
<dbReference type="GO" id="GO:0005524">
    <property type="term" value="F:ATP binding"/>
    <property type="evidence" value="ECO:0007669"/>
    <property type="project" value="UniProtKB-KW"/>
</dbReference>
<keyword evidence="7" id="KW-1278">Translocase</keyword>
<keyword evidence="4" id="KW-0997">Cell inner membrane</keyword>
<dbReference type="SMART" id="SM00382">
    <property type="entry name" value="AAA"/>
    <property type="match status" value="1"/>
</dbReference>
<dbReference type="HOGENOM" id="CLU_000604_1_1_3"/>
<evidence type="ECO:0000256" key="8">
    <source>
        <dbReference type="ARBA" id="ARBA00023136"/>
    </source>
</evidence>
<keyword evidence="11" id="KW-1185">Reference proteome</keyword>
<dbReference type="STRING" id="497965.Cyan7822_4659"/>
<evidence type="ECO:0000259" key="9">
    <source>
        <dbReference type="PROSITE" id="PS50893"/>
    </source>
</evidence>
<evidence type="ECO:0000256" key="4">
    <source>
        <dbReference type="ARBA" id="ARBA00022519"/>
    </source>
</evidence>
<dbReference type="eggNOG" id="COG3842">
    <property type="taxonomic scope" value="Bacteria"/>
</dbReference>
<evidence type="ECO:0000256" key="1">
    <source>
        <dbReference type="ARBA" id="ARBA00004417"/>
    </source>
</evidence>
<dbReference type="KEGG" id="cyj:Cyan7822_4659"/>
<dbReference type="AlphaFoldDB" id="E0UEJ7"/>
<evidence type="ECO:0000256" key="7">
    <source>
        <dbReference type="ARBA" id="ARBA00022967"/>
    </source>
</evidence>
<keyword evidence="5" id="KW-0547">Nucleotide-binding</keyword>
<sequence>MSECHPPKDALFNPNAHGNWLTSTNRDSIPNSCSSLVQTRLNPMKEPVILNLSQITKQFSHHSQAAVKQVSLTLLKGQILGLLGPSGCGKTTLLRIIAGFEQPTQGTVEIAGQLVACEKSFLPPEKRNTGMVFQDYALFPHLTIAENIAFGLKRLEKFSRQSLLSRVQEVLQLVSLSGLEKRYPHQLSGGQQQRVALARALAPQPELILLDEPLSNLDVQVRQYLRHEIRHIIKATGISAIFVTHDQEEAMAICDQIAVMRQGKLEQVGTPEEIYAQPASRFVAEFVTQANFLPAKRAGNIWQTEIGTWEIPESTAFEQGELMLRQEDILLKPDETASVVICDRQFLGREYRYCLQTPSGNQIHARTTTNTQLSIGTKVSLSVNANAAQVFPLNSIQTPSSDPVSMVV</sequence>
<dbReference type="Pfam" id="PF08402">
    <property type="entry name" value="TOBE_2"/>
    <property type="match status" value="1"/>
</dbReference>
<feature type="domain" description="ABC transporter" evidence="9">
    <location>
        <begin position="50"/>
        <end position="287"/>
    </location>
</feature>
<dbReference type="Pfam" id="PF00005">
    <property type="entry name" value="ABC_tran"/>
    <property type="match status" value="1"/>
</dbReference>
<keyword evidence="2" id="KW-0813">Transport</keyword>
<dbReference type="InterPro" id="IPR008995">
    <property type="entry name" value="Mo/tungstate-bd_C_term_dom"/>
</dbReference>
<dbReference type="PANTHER" id="PTHR42781:SF5">
    <property type="entry name" value="PUTRESCINE TRANSPORT ATP-BINDING PROTEIN POTG"/>
    <property type="match status" value="1"/>
</dbReference>
<evidence type="ECO:0000313" key="10">
    <source>
        <dbReference type="EMBL" id="ADN16565.1"/>
    </source>
</evidence>
<organism evidence="10 11">
    <name type="scientific">Gloeothece verrucosa (strain PCC 7822)</name>
    <name type="common">Cyanothece sp. (strain PCC 7822)</name>
    <dbReference type="NCBI Taxonomy" id="497965"/>
    <lineage>
        <taxon>Bacteria</taxon>
        <taxon>Bacillati</taxon>
        <taxon>Cyanobacteriota</taxon>
        <taxon>Cyanophyceae</taxon>
        <taxon>Oscillatoriophycideae</taxon>
        <taxon>Chroococcales</taxon>
        <taxon>Aphanothecaceae</taxon>
        <taxon>Gloeothece</taxon>
        <taxon>Gloeothece verrucosa</taxon>
    </lineage>
</organism>
<dbReference type="FunFam" id="3.40.50.300:FF:002730">
    <property type="entry name" value="Iron(III) ABC transporter, ATP-binding protein"/>
    <property type="match status" value="1"/>
</dbReference>